<evidence type="ECO:0000313" key="6">
    <source>
        <dbReference type="EMBL" id="KAK9135731.1"/>
    </source>
</evidence>
<organism evidence="6 7">
    <name type="scientific">Stephania yunnanensis</name>
    <dbReference type="NCBI Taxonomy" id="152371"/>
    <lineage>
        <taxon>Eukaryota</taxon>
        <taxon>Viridiplantae</taxon>
        <taxon>Streptophyta</taxon>
        <taxon>Embryophyta</taxon>
        <taxon>Tracheophyta</taxon>
        <taxon>Spermatophyta</taxon>
        <taxon>Magnoliopsida</taxon>
        <taxon>Ranunculales</taxon>
        <taxon>Menispermaceae</taxon>
        <taxon>Menispermoideae</taxon>
        <taxon>Cissampelideae</taxon>
        <taxon>Stephania</taxon>
    </lineage>
</organism>
<keyword evidence="2" id="KW-0238">DNA-binding</keyword>
<keyword evidence="1" id="KW-0805">Transcription regulation</keyword>
<dbReference type="PROSITE" id="PS51005">
    <property type="entry name" value="NAC"/>
    <property type="match status" value="1"/>
</dbReference>
<name>A0AAP0PCH3_9MAGN</name>
<evidence type="ECO:0000256" key="4">
    <source>
        <dbReference type="ARBA" id="ARBA00023242"/>
    </source>
</evidence>
<dbReference type="GO" id="GO:0006355">
    <property type="term" value="P:regulation of DNA-templated transcription"/>
    <property type="evidence" value="ECO:0007669"/>
    <property type="project" value="InterPro"/>
</dbReference>
<dbReference type="Proteomes" id="UP001420932">
    <property type="component" value="Unassembled WGS sequence"/>
</dbReference>
<dbReference type="Gene3D" id="2.170.150.80">
    <property type="entry name" value="NAC domain"/>
    <property type="match status" value="1"/>
</dbReference>
<dbReference type="SUPFAM" id="SSF101941">
    <property type="entry name" value="NAC domain"/>
    <property type="match status" value="1"/>
</dbReference>
<accession>A0AAP0PCH3</accession>
<proteinExistence type="predicted"/>
<dbReference type="AlphaFoldDB" id="A0AAP0PCH3"/>
<feature type="domain" description="NAC" evidence="5">
    <location>
        <begin position="1"/>
        <end position="86"/>
    </location>
</feature>
<dbReference type="GO" id="GO:0003677">
    <property type="term" value="F:DNA binding"/>
    <property type="evidence" value="ECO:0007669"/>
    <property type="project" value="UniProtKB-KW"/>
</dbReference>
<dbReference type="InterPro" id="IPR003441">
    <property type="entry name" value="NAC-dom"/>
</dbReference>
<keyword evidence="3" id="KW-0804">Transcription</keyword>
<gene>
    <name evidence="6" type="ORF">Syun_015061</name>
</gene>
<protein>
    <recommendedName>
        <fullName evidence="5">NAC domain-containing protein</fullName>
    </recommendedName>
</protein>
<evidence type="ECO:0000256" key="3">
    <source>
        <dbReference type="ARBA" id="ARBA00023163"/>
    </source>
</evidence>
<dbReference type="InterPro" id="IPR036093">
    <property type="entry name" value="NAC_dom_sf"/>
</dbReference>
<evidence type="ECO:0000313" key="7">
    <source>
        <dbReference type="Proteomes" id="UP001420932"/>
    </source>
</evidence>
<reference evidence="6 7" key="1">
    <citation type="submission" date="2024-01" db="EMBL/GenBank/DDBJ databases">
        <title>Genome assemblies of Stephania.</title>
        <authorList>
            <person name="Yang L."/>
        </authorList>
    </citation>
    <scope>NUCLEOTIDE SEQUENCE [LARGE SCALE GENOMIC DNA]</scope>
    <source>
        <strain evidence="6">YNDBR</strain>
        <tissue evidence="6">Leaf</tissue>
    </source>
</reference>
<evidence type="ECO:0000256" key="2">
    <source>
        <dbReference type="ARBA" id="ARBA00023125"/>
    </source>
</evidence>
<dbReference type="EMBL" id="JBBNAF010000006">
    <property type="protein sequence ID" value="KAK9135731.1"/>
    <property type="molecule type" value="Genomic_DNA"/>
</dbReference>
<evidence type="ECO:0000259" key="5">
    <source>
        <dbReference type="PROSITE" id="PS51005"/>
    </source>
</evidence>
<evidence type="ECO:0000256" key="1">
    <source>
        <dbReference type="ARBA" id="ARBA00023015"/>
    </source>
</evidence>
<keyword evidence="4" id="KW-0539">Nucleus</keyword>
<keyword evidence="7" id="KW-1185">Reference proteome</keyword>
<sequence>MRTALGRIGRLLGQSSFWRASNGGKMMVQVHNRQFLGHKGALNYFKNKQSKTNWIMQEYTLASQNHHGPHKVTMLNSFSLINLENQ</sequence>
<comment type="caution">
    <text evidence="6">The sequence shown here is derived from an EMBL/GenBank/DDBJ whole genome shotgun (WGS) entry which is preliminary data.</text>
</comment>
<dbReference type="Pfam" id="PF02365">
    <property type="entry name" value="NAM"/>
    <property type="match status" value="1"/>
</dbReference>